<dbReference type="InterPro" id="IPR037465">
    <property type="entry name" value="YlxR"/>
</dbReference>
<sequence length="91" mass="10254">MKKKKIPLRKCIACGEGKPKKELIRVVRNNEKEVSIDITGKMNGRGAYICSNLECLELAQKGKKLSRTLEVEVPNDVYESLKNIIQPKLGK</sequence>
<dbReference type="RefSeq" id="WP_256310219.1">
    <property type="nucleotide sequence ID" value="NZ_JANGAC010000001.1"/>
</dbReference>
<feature type="domain" description="YlxR" evidence="1">
    <location>
        <begin position="9"/>
        <end position="82"/>
    </location>
</feature>
<organism evidence="2 3">
    <name type="scientific">Tissierella carlieri</name>
    <dbReference type="NCBI Taxonomy" id="689904"/>
    <lineage>
        <taxon>Bacteria</taxon>
        <taxon>Bacillati</taxon>
        <taxon>Bacillota</taxon>
        <taxon>Tissierellia</taxon>
        <taxon>Tissierellales</taxon>
        <taxon>Tissierellaceae</taxon>
        <taxon>Tissierella</taxon>
    </lineage>
</organism>
<proteinExistence type="predicted"/>
<dbReference type="InterPro" id="IPR007393">
    <property type="entry name" value="YlxR_dom"/>
</dbReference>
<evidence type="ECO:0000313" key="3">
    <source>
        <dbReference type="Proteomes" id="UP001524478"/>
    </source>
</evidence>
<dbReference type="NCBIfam" id="NF047356">
    <property type="entry name" value="RNA_bind_RnpM"/>
    <property type="match status" value="1"/>
</dbReference>
<dbReference type="Proteomes" id="UP001524478">
    <property type="component" value="Unassembled WGS sequence"/>
</dbReference>
<dbReference type="Gene3D" id="3.30.1230.10">
    <property type="entry name" value="YlxR-like"/>
    <property type="match status" value="1"/>
</dbReference>
<dbReference type="PANTHER" id="PTHR34215">
    <property type="entry name" value="BLL0784 PROTEIN"/>
    <property type="match status" value="1"/>
</dbReference>
<evidence type="ECO:0000313" key="2">
    <source>
        <dbReference type="EMBL" id="MCQ4921752.1"/>
    </source>
</evidence>
<protein>
    <submittedName>
        <fullName evidence="2">YlxR family protein</fullName>
    </submittedName>
</protein>
<dbReference type="SUPFAM" id="SSF64376">
    <property type="entry name" value="YlxR-like"/>
    <property type="match status" value="1"/>
</dbReference>
<accession>A0ABT1S6V7</accession>
<dbReference type="InterPro" id="IPR035931">
    <property type="entry name" value="YlxR-like_sf"/>
</dbReference>
<gene>
    <name evidence="2" type="ORF">NE686_01525</name>
</gene>
<dbReference type="EMBL" id="JANGAC010000001">
    <property type="protein sequence ID" value="MCQ4921752.1"/>
    <property type="molecule type" value="Genomic_DNA"/>
</dbReference>
<name>A0ABT1S6V7_9FIRM</name>
<dbReference type="CDD" id="cd00279">
    <property type="entry name" value="YlxR"/>
    <property type="match status" value="1"/>
</dbReference>
<keyword evidence="3" id="KW-1185">Reference proteome</keyword>
<evidence type="ECO:0000259" key="1">
    <source>
        <dbReference type="Pfam" id="PF04296"/>
    </source>
</evidence>
<dbReference type="PANTHER" id="PTHR34215:SF1">
    <property type="entry name" value="YLXR DOMAIN-CONTAINING PROTEIN"/>
    <property type="match status" value="1"/>
</dbReference>
<reference evidence="2 3" key="1">
    <citation type="submission" date="2022-06" db="EMBL/GenBank/DDBJ databases">
        <title>Isolation of gut microbiota from human fecal samples.</title>
        <authorList>
            <person name="Pamer E.G."/>
            <person name="Barat B."/>
            <person name="Waligurski E."/>
            <person name="Medina S."/>
            <person name="Paddock L."/>
            <person name="Mostad J."/>
        </authorList>
    </citation>
    <scope>NUCLEOTIDE SEQUENCE [LARGE SCALE GENOMIC DNA]</scope>
    <source>
        <strain evidence="2 3">DFI.7.95</strain>
    </source>
</reference>
<dbReference type="Pfam" id="PF04296">
    <property type="entry name" value="YlxR"/>
    <property type="match status" value="1"/>
</dbReference>
<comment type="caution">
    <text evidence="2">The sequence shown here is derived from an EMBL/GenBank/DDBJ whole genome shotgun (WGS) entry which is preliminary data.</text>
</comment>